<dbReference type="GO" id="GO:0000244">
    <property type="term" value="P:spliceosomal tri-snRNP complex assembly"/>
    <property type="evidence" value="ECO:0007669"/>
    <property type="project" value="TreeGrafter"/>
</dbReference>
<evidence type="ECO:0000256" key="3">
    <source>
        <dbReference type="ARBA" id="ARBA00022737"/>
    </source>
</evidence>
<dbReference type="Pfam" id="PF06424">
    <property type="entry name" value="PRP1_N"/>
    <property type="match status" value="1"/>
</dbReference>
<feature type="coiled-coil region" evidence="6">
    <location>
        <begin position="129"/>
        <end position="156"/>
    </location>
</feature>
<dbReference type="InterPro" id="IPR010491">
    <property type="entry name" value="PRP1_N"/>
</dbReference>
<dbReference type="InterPro" id="IPR045075">
    <property type="entry name" value="Syf1-like"/>
</dbReference>
<sequence length="960" mass="107512">MVFRKPNFGPPPEGYIAGLGRGATGFVTRADYGPAKIAPMGAAAADLGTAATQQPTNPKQAPTGALREFTNVAREDFSESNYDEWSGYGGNVYAPSRASAGFTGVDDAEDNEADQVFNRVDEFMDSRRKKKREEKLKEIEAKISKEKAAKQDLTNQFKDLKGHLADVSRAEWESLPDAPDLVKRSIKQREAAKVQRYMPVPDSVINSARLDSSSTTIIDPNSGMASTLIGGSSGFASTMNSGMMSTNLTELGQARGQLLQMKLDKAQSDSVIGKTPQVNKEGYMTDLNSLSFNSMHEINDFKKARALLKSVITSNPNSASGWIAAARVEELDGKIQQARNIIAQATQNFLDNEDIWLEAARLSPPEKTKALLAKAVSLMPKSKKLWLQASRKEQDMGIRKSVLMKALEQISSDIEIWKETISLSNPDEAKALLYKATEAIPDSTELWLALAKLETYENARIVLNKAIEHLPADHTIWTNAAKLEEAQGNTKQVEKIVSRSIKKLSGHAIKREQWLREAVSAEESGSLVTCRAIIQGTMEYGIEDESGGSRVKVLKRVWLENADACIAQSAIETARAIYFNAIKLYPLKKSLWFHAIKLEEQYGSKQNVSDILTRAKESTKDTFSYLKLAKHVWKSLGDAQKTSQILHEGFKEHPYSEDIVLALQKFERENKNYEAALEILEKACSQIQSERVHMQAVQLQREIGNLPKALELVEQAIKTFTGFYKLWLIKAQVLEKLGQVEEARKTYDHALQTEGVKQKKQVWICFASFEIGQESYTRARTILQKARIRMADDEDVWVASVKLEIISDNLKISQNLLSQALQKCPSSGKLWALFIDLEPAATRKAQVMNALKANENDSNLFVAIAKVFWVDRKGEKIRKWLSNAVKSNKDNGDAWAHLLRYEMEFGTAESKHEVLQEFKETDPHHGEVWPTYTKKVENWRVNACELLEKMAVGIELFKEV</sequence>
<dbReference type="InterPro" id="IPR003107">
    <property type="entry name" value="HAT"/>
</dbReference>
<name>A0A8J8TA74_HALGN</name>
<keyword evidence="3" id="KW-0677">Repeat</keyword>
<keyword evidence="5" id="KW-0539">Nucleus</keyword>
<dbReference type="GO" id="GO:0071013">
    <property type="term" value="C:catalytic step 2 spliceosome"/>
    <property type="evidence" value="ECO:0007669"/>
    <property type="project" value="TreeGrafter"/>
</dbReference>
<dbReference type="SMART" id="SM00386">
    <property type="entry name" value="HAT"/>
    <property type="match status" value="12"/>
</dbReference>
<dbReference type="SUPFAM" id="SSF48452">
    <property type="entry name" value="TPR-like"/>
    <property type="match status" value="4"/>
</dbReference>
<feature type="domain" description="Ancillary SecYEG translocon subunit/Cell division coordinator CpoB TPR" evidence="8">
    <location>
        <begin position="625"/>
        <end position="759"/>
    </location>
</feature>
<dbReference type="OrthoDB" id="440128at2759"/>
<feature type="coiled-coil region" evidence="6">
    <location>
        <begin position="656"/>
        <end position="690"/>
    </location>
</feature>
<protein>
    <recommendedName>
        <fullName evidence="11">PRP1 splicing factor N-terminal domain-containing protein</fullName>
    </recommendedName>
</protein>
<comment type="caution">
    <text evidence="9">The sequence shown here is derived from an EMBL/GenBank/DDBJ whole genome shotgun (WGS) entry which is preliminary data.</text>
</comment>
<evidence type="ECO:0000259" key="7">
    <source>
        <dbReference type="Pfam" id="PF06424"/>
    </source>
</evidence>
<dbReference type="AlphaFoldDB" id="A0A8J8TA74"/>
<proteinExistence type="predicted"/>
<dbReference type="PANTHER" id="PTHR11246:SF1">
    <property type="entry name" value="PRE-MRNA-PROCESSING FACTOR 6"/>
    <property type="match status" value="1"/>
</dbReference>
<evidence type="ECO:0000256" key="4">
    <source>
        <dbReference type="ARBA" id="ARBA00023187"/>
    </source>
</evidence>
<feature type="domain" description="PRP1 splicing factor N-terminal" evidence="7">
    <location>
        <begin position="11"/>
        <end position="184"/>
    </location>
</feature>
<evidence type="ECO:0000259" key="8">
    <source>
        <dbReference type="Pfam" id="PF09976"/>
    </source>
</evidence>
<keyword evidence="6" id="KW-0175">Coiled coil</keyword>
<dbReference type="GO" id="GO:0046540">
    <property type="term" value="C:U4/U6 x U5 tri-snRNP complex"/>
    <property type="evidence" value="ECO:0007669"/>
    <property type="project" value="TreeGrafter"/>
</dbReference>
<dbReference type="InterPro" id="IPR011990">
    <property type="entry name" value="TPR-like_helical_dom_sf"/>
</dbReference>
<keyword evidence="10" id="KW-1185">Reference proteome</keyword>
<dbReference type="Proteomes" id="UP000785679">
    <property type="component" value="Unassembled WGS sequence"/>
</dbReference>
<dbReference type="InterPro" id="IPR018704">
    <property type="entry name" value="SecYEG/CpoB_TPR"/>
</dbReference>
<evidence type="ECO:0000313" key="9">
    <source>
        <dbReference type="EMBL" id="TNV87126.1"/>
    </source>
</evidence>
<dbReference type="PANTHER" id="PTHR11246">
    <property type="entry name" value="PRE-MRNA SPLICING FACTOR"/>
    <property type="match status" value="1"/>
</dbReference>
<dbReference type="Gene3D" id="1.25.40.10">
    <property type="entry name" value="Tetratricopeptide repeat domain"/>
    <property type="match status" value="4"/>
</dbReference>
<dbReference type="Pfam" id="PF09976">
    <property type="entry name" value="TPR_21"/>
    <property type="match status" value="1"/>
</dbReference>
<accession>A0A8J8TA74</accession>
<dbReference type="EMBL" id="RRYP01000616">
    <property type="protein sequence ID" value="TNV87126.1"/>
    <property type="molecule type" value="Genomic_DNA"/>
</dbReference>
<evidence type="ECO:0000256" key="1">
    <source>
        <dbReference type="ARBA" id="ARBA00004123"/>
    </source>
</evidence>
<evidence type="ECO:0000256" key="2">
    <source>
        <dbReference type="ARBA" id="ARBA00022664"/>
    </source>
</evidence>
<gene>
    <name evidence="9" type="ORF">FGO68_gene16981</name>
</gene>
<evidence type="ECO:0000313" key="10">
    <source>
        <dbReference type="Proteomes" id="UP000785679"/>
    </source>
</evidence>
<evidence type="ECO:0008006" key="11">
    <source>
        <dbReference type="Google" id="ProtNLM"/>
    </source>
</evidence>
<keyword evidence="4" id="KW-0508">mRNA splicing</keyword>
<comment type="subcellular location">
    <subcellularLocation>
        <location evidence="1">Nucleus</location>
    </subcellularLocation>
</comment>
<evidence type="ECO:0000256" key="6">
    <source>
        <dbReference type="SAM" id="Coils"/>
    </source>
</evidence>
<evidence type="ECO:0000256" key="5">
    <source>
        <dbReference type="ARBA" id="ARBA00023242"/>
    </source>
</evidence>
<dbReference type="FunFam" id="1.25.40.10:FF:000256">
    <property type="entry name" value="Probable pre-mRNA splicing factor prp1"/>
    <property type="match status" value="1"/>
</dbReference>
<keyword evidence="2" id="KW-0507">mRNA processing</keyword>
<organism evidence="9 10">
    <name type="scientific">Halteria grandinella</name>
    <dbReference type="NCBI Taxonomy" id="5974"/>
    <lineage>
        <taxon>Eukaryota</taxon>
        <taxon>Sar</taxon>
        <taxon>Alveolata</taxon>
        <taxon>Ciliophora</taxon>
        <taxon>Intramacronucleata</taxon>
        <taxon>Spirotrichea</taxon>
        <taxon>Stichotrichia</taxon>
        <taxon>Sporadotrichida</taxon>
        <taxon>Halteriidae</taxon>
        <taxon>Halteria</taxon>
    </lineage>
</organism>
<reference evidence="9" key="1">
    <citation type="submission" date="2019-06" db="EMBL/GenBank/DDBJ databases">
        <authorList>
            <person name="Zheng W."/>
        </authorList>
    </citation>
    <scope>NUCLEOTIDE SEQUENCE</scope>
    <source>
        <strain evidence="9">QDHG01</strain>
    </source>
</reference>